<comment type="caution">
    <text evidence="1">The sequence shown here is derived from an EMBL/GenBank/DDBJ whole genome shotgun (WGS) entry which is preliminary data.</text>
</comment>
<evidence type="ECO:0000313" key="2">
    <source>
        <dbReference type="Proteomes" id="UP001157125"/>
    </source>
</evidence>
<proteinExistence type="predicted"/>
<sequence>MQRLQLEHGHAYPALRTTRTLEGLEAATAQGLLDAADEAVLAEAWRLATDLRGAIALRGKTRDKDVLPGDTRELGVLGEILSLRLSGAQLADRYGRVTRRSRAVTERVFFGWDPEQ</sequence>
<gene>
    <name evidence="1" type="ORF">GCM10025876_02640</name>
</gene>
<dbReference type="RefSeq" id="WP_284327200.1">
    <property type="nucleotide sequence ID" value="NZ_BSUN01000001.1"/>
</dbReference>
<name>A0ABQ6I8F1_9MICO</name>
<dbReference type="SUPFAM" id="SSF81593">
    <property type="entry name" value="Nucleotidyltransferase substrate binding subunit/domain"/>
    <property type="match status" value="1"/>
</dbReference>
<dbReference type="EMBL" id="BSUN01000001">
    <property type="protein sequence ID" value="GMA34060.1"/>
    <property type="molecule type" value="Genomic_DNA"/>
</dbReference>
<dbReference type="Proteomes" id="UP001157125">
    <property type="component" value="Unassembled WGS sequence"/>
</dbReference>
<dbReference type="Gene3D" id="1.20.120.330">
    <property type="entry name" value="Nucleotidyltransferases domain 2"/>
    <property type="match status" value="1"/>
</dbReference>
<protein>
    <submittedName>
        <fullName evidence="1">Uncharacterized protein</fullName>
    </submittedName>
</protein>
<reference evidence="2" key="1">
    <citation type="journal article" date="2019" name="Int. J. Syst. Evol. Microbiol.">
        <title>The Global Catalogue of Microorganisms (GCM) 10K type strain sequencing project: providing services to taxonomists for standard genome sequencing and annotation.</title>
        <authorList>
            <consortium name="The Broad Institute Genomics Platform"/>
            <consortium name="The Broad Institute Genome Sequencing Center for Infectious Disease"/>
            <person name="Wu L."/>
            <person name="Ma J."/>
        </authorList>
    </citation>
    <scope>NUCLEOTIDE SEQUENCE [LARGE SCALE GENOMIC DNA]</scope>
    <source>
        <strain evidence="2">NBRC 112299</strain>
    </source>
</reference>
<organism evidence="1 2">
    <name type="scientific">Demequina litorisediminis</name>
    <dbReference type="NCBI Taxonomy" id="1849022"/>
    <lineage>
        <taxon>Bacteria</taxon>
        <taxon>Bacillati</taxon>
        <taxon>Actinomycetota</taxon>
        <taxon>Actinomycetes</taxon>
        <taxon>Micrococcales</taxon>
        <taxon>Demequinaceae</taxon>
        <taxon>Demequina</taxon>
    </lineage>
</organism>
<evidence type="ECO:0000313" key="1">
    <source>
        <dbReference type="EMBL" id="GMA34060.1"/>
    </source>
</evidence>
<accession>A0ABQ6I8F1</accession>
<keyword evidence="2" id="KW-1185">Reference proteome</keyword>